<accession>A0ABY6NP43</accession>
<gene>
    <name evidence="4" type="ORF">JRG66_11855</name>
</gene>
<dbReference type="Proteomes" id="UP001163981">
    <property type="component" value="Chromosome"/>
</dbReference>
<organism evidence="4 5">
    <name type="scientific">Salinimicrobium tongyeongense</name>
    <dbReference type="NCBI Taxonomy" id="2809707"/>
    <lineage>
        <taxon>Bacteria</taxon>
        <taxon>Pseudomonadati</taxon>
        <taxon>Bacteroidota</taxon>
        <taxon>Flavobacteriia</taxon>
        <taxon>Flavobacteriales</taxon>
        <taxon>Flavobacteriaceae</taxon>
        <taxon>Salinimicrobium</taxon>
    </lineage>
</organism>
<dbReference type="Pfam" id="PF01263">
    <property type="entry name" value="Aldose_epim"/>
    <property type="match status" value="1"/>
</dbReference>
<protein>
    <submittedName>
        <fullName evidence="4">Aldose 1-epimerase family protein</fullName>
    </submittedName>
</protein>
<keyword evidence="5" id="KW-1185">Reference proteome</keyword>
<dbReference type="RefSeq" id="WP_265162992.1">
    <property type="nucleotide sequence ID" value="NZ_CP069620.1"/>
</dbReference>
<evidence type="ECO:0000256" key="3">
    <source>
        <dbReference type="ARBA" id="ARBA00022837"/>
    </source>
</evidence>
<comment type="subunit">
    <text evidence="2">Monomer.</text>
</comment>
<dbReference type="CDD" id="cd09024">
    <property type="entry name" value="Aldose_epim_lacX"/>
    <property type="match status" value="1"/>
</dbReference>
<sequence>MYTLKNDQLSIGVKKTGAELCSLKKNGNEPEYLWQGNPELWSGQAPNLFPVVGGLKEDTYFFEGQKYSLPRHGFLRNNKNFSLREQHENQLIFQLNYSEETLKVYPFKFTFEISFTLKANEVHVSHRVFNLDEKPLYFSLGGHPAFNVPHYEDESLDDYLLEFDQDMDLKSYTLTRTGLIKEQTTQVLKNDKKIKLHKHLFDRDALIFKNIPSKRISLRSKTRGNILTVEYEDFKHLGIWAKPAAPFVCLEPWLGYADVENTNQDFKTKEGINELMPSREFRASYTIRIDKKNTF</sequence>
<dbReference type="PANTHER" id="PTHR11122:SF13">
    <property type="entry name" value="GLUCOSE-6-PHOSPHATE 1-EPIMERASE"/>
    <property type="match status" value="1"/>
</dbReference>
<dbReference type="InterPro" id="IPR037481">
    <property type="entry name" value="LacX"/>
</dbReference>
<keyword evidence="3" id="KW-0106">Calcium</keyword>
<comment type="cofactor">
    <cofactor evidence="1">
        <name>Ca(2+)</name>
        <dbReference type="ChEBI" id="CHEBI:29108"/>
    </cofactor>
</comment>
<name>A0ABY6NP43_9FLAO</name>
<evidence type="ECO:0000256" key="2">
    <source>
        <dbReference type="ARBA" id="ARBA00011245"/>
    </source>
</evidence>
<evidence type="ECO:0000256" key="1">
    <source>
        <dbReference type="ARBA" id="ARBA00001913"/>
    </source>
</evidence>
<proteinExistence type="predicted"/>
<dbReference type="Gene3D" id="2.70.98.10">
    <property type="match status" value="1"/>
</dbReference>
<evidence type="ECO:0000313" key="5">
    <source>
        <dbReference type="Proteomes" id="UP001163981"/>
    </source>
</evidence>
<dbReference type="InterPro" id="IPR014718">
    <property type="entry name" value="GH-type_carb-bd"/>
</dbReference>
<dbReference type="PANTHER" id="PTHR11122">
    <property type="entry name" value="APOSPORY-ASSOCIATED PROTEIN C-RELATED"/>
    <property type="match status" value="1"/>
</dbReference>
<reference evidence="4" key="1">
    <citation type="submission" date="2021-02" db="EMBL/GenBank/DDBJ databases">
        <title>Salinimicrobium sp. nov. isolated from seawater in Tongyeong, Republic of Korea.</title>
        <authorList>
            <person name="Lee S.-J."/>
        </authorList>
    </citation>
    <scope>NUCLEOTIDE SEQUENCE</scope>
    <source>
        <strain evidence="4">HN-2-9-2</strain>
    </source>
</reference>
<dbReference type="InterPro" id="IPR011013">
    <property type="entry name" value="Gal_mutarotase_sf_dom"/>
</dbReference>
<evidence type="ECO:0000313" key="4">
    <source>
        <dbReference type="EMBL" id="UZH54660.1"/>
    </source>
</evidence>
<dbReference type="InterPro" id="IPR008183">
    <property type="entry name" value="Aldose_1/G6P_1-epimerase"/>
</dbReference>
<dbReference type="EMBL" id="CP069620">
    <property type="protein sequence ID" value="UZH54660.1"/>
    <property type="molecule type" value="Genomic_DNA"/>
</dbReference>
<dbReference type="SUPFAM" id="SSF74650">
    <property type="entry name" value="Galactose mutarotase-like"/>
    <property type="match status" value="1"/>
</dbReference>